<keyword evidence="1 4" id="KW-0349">Heme</keyword>
<organism evidence="7 8">
    <name type="scientific">Mariniblastus fucicola</name>
    <dbReference type="NCBI Taxonomy" id="980251"/>
    <lineage>
        <taxon>Bacteria</taxon>
        <taxon>Pseudomonadati</taxon>
        <taxon>Planctomycetota</taxon>
        <taxon>Planctomycetia</taxon>
        <taxon>Pirellulales</taxon>
        <taxon>Pirellulaceae</taxon>
        <taxon>Mariniblastus</taxon>
    </lineage>
</organism>
<keyword evidence="2 4" id="KW-0479">Metal-binding</keyword>
<reference evidence="7 8" key="1">
    <citation type="submission" date="2019-08" db="EMBL/GenBank/DDBJ databases">
        <title>Deep-cultivation of Planctomycetes and their phenomic and genomic characterization uncovers novel biology.</title>
        <authorList>
            <person name="Wiegand S."/>
            <person name="Jogler M."/>
            <person name="Boedeker C."/>
            <person name="Pinto D."/>
            <person name="Vollmers J."/>
            <person name="Rivas-Marin E."/>
            <person name="Kohn T."/>
            <person name="Peeters S.H."/>
            <person name="Heuer A."/>
            <person name="Rast P."/>
            <person name="Oberbeckmann S."/>
            <person name="Bunk B."/>
            <person name="Jeske O."/>
            <person name="Meyerdierks A."/>
            <person name="Storesund J.E."/>
            <person name="Kallscheuer N."/>
            <person name="Luecker S."/>
            <person name="Lage O.M."/>
            <person name="Pohl T."/>
            <person name="Merkel B.J."/>
            <person name="Hornburger P."/>
            <person name="Mueller R.-W."/>
            <person name="Bruemmer F."/>
            <person name="Labrenz M."/>
            <person name="Spormann A.M."/>
            <person name="Op den Camp H."/>
            <person name="Overmann J."/>
            <person name="Amann R."/>
            <person name="Jetten M.S.M."/>
            <person name="Mascher T."/>
            <person name="Medema M.H."/>
            <person name="Devos D.P."/>
            <person name="Kaster A.-K."/>
            <person name="Ovreas L."/>
            <person name="Rohde M."/>
            <person name="Galperin M.Y."/>
            <person name="Jogler C."/>
        </authorList>
    </citation>
    <scope>NUCLEOTIDE SEQUENCE [LARGE SCALE GENOMIC DNA]</scope>
    <source>
        <strain evidence="7 8">FC18</strain>
    </source>
</reference>
<dbReference type="InterPro" id="IPR036909">
    <property type="entry name" value="Cyt_c-like_dom_sf"/>
</dbReference>
<feature type="domain" description="Cytochrome c" evidence="6">
    <location>
        <begin position="133"/>
        <end position="355"/>
    </location>
</feature>
<evidence type="ECO:0000256" key="1">
    <source>
        <dbReference type="ARBA" id="ARBA00022617"/>
    </source>
</evidence>
<sequence length="633" mass="69345">MKQANLQQVPVRWLLLILMVAVLSPGIGETMAQELSAKEKKNVEQVKALITKAGLEFKENKFKASARLIANVQKKLARFAKSADGEYRELLEAQHDRMAKAHKMLVDKNQKLDEVVPLPKSKSMSDKAAKEAGEDDANEVSFVSTVAPILNAKCGRCHVARARGQFSARDYNALMDSTTVTEGSPDVSHLIEVIEDGSMPKGGLVVTESELASLKGWIAAGAKFDGDDKTKSIAEMGGGAGQGSAPAGNRRNAMAATSKPTGKETVSFGVHVAPVLLEHCGRCHMARNPRGNFNMAQFRTFIRGGDSGAPVQPGSSANSTLIKRLRGEGGDVMPPAGKLDDAVIDNIAKWIDEGARFDPADANLTMQAVASKGKSESLDHEELIEFRKKEGDRIWKLVMSDIEPQRKDSEAFQLMGTPTEEGLDAIAKEADSLADQIMKQLGTDSRQHFVRGKGNIFVVTRRYDFGEFGKMLLRREFPRKLQAYWNHNGTIAYSAILKSPDKNVDDVRVVLTRQLASMHVADLAPGIPRWFADGMGFRVAAEMHKKDPVVQAWEQDAVAAAKSMNKIDDFLRNRMDEDKSGLVSFLFVGRLKSDRGRFKKLMNGLKAGESFDAVFEKTYGATPEKLFQGYQGG</sequence>
<dbReference type="PANTHER" id="PTHR35889">
    <property type="entry name" value="CYCLOINULO-OLIGOSACCHARIDE FRUCTANOTRANSFERASE-RELATED"/>
    <property type="match status" value="1"/>
</dbReference>
<dbReference type="Pfam" id="PF07635">
    <property type="entry name" value="PSCyt1"/>
    <property type="match status" value="1"/>
</dbReference>
<dbReference type="GO" id="GO:0046872">
    <property type="term" value="F:metal ion binding"/>
    <property type="evidence" value="ECO:0007669"/>
    <property type="project" value="UniProtKB-KW"/>
</dbReference>
<dbReference type="GO" id="GO:0020037">
    <property type="term" value="F:heme binding"/>
    <property type="evidence" value="ECO:0007669"/>
    <property type="project" value="InterPro"/>
</dbReference>
<proteinExistence type="predicted"/>
<evidence type="ECO:0000259" key="6">
    <source>
        <dbReference type="PROSITE" id="PS51007"/>
    </source>
</evidence>
<accession>A0A5B9PDJ3</accession>
<dbReference type="EMBL" id="CP042912">
    <property type="protein sequence ID" value="QEG24384.1"/>
    <property type="molecule type" value="Genomic_DNA"/>
</dbReference>
<dbReference type="STRING" id="980251.GCA_001642875_01268"/>
<dbReference type="Proteomes" id="UP000322214">
    <property type="component" value="Chromosome"/>
</dbReference>
<dbReference type="KEGG" id="mff:MFFC18_43030"/>
<evidence type="ECO:0000256" key="3">
    <source>
        <dbReference type="ARBA" id="ARBA00023004"/>
    </source>
</evidence>
<dbReference type="GO" id="GO:0009055">
    <property type="term" value="F:electron transfer activity"/>
    <property type="evidence" value="ECO:0007669"/>
    <property type="project" value="InterPro"/>
</dbReference>
<dbReference type="RefSeq" id="WP_075084036.1">
    <property type="nucleotide sequence ID" value="NZ_CP042912.1"/>
</dbReference>
<feature type="region of interest" description="Disordered" evidence="5">
    <location>
        <begin position="233"/>
        <end position="262"/>
    </location>
</feature>
<gene>
    <name evidence="7" type="ORF">MFFC18_43030</name>
</gene>
<keyword evidence="8" id="KW-1185">Reference proteome</keyword>
<dbReference type="InterPro" id="IPR009056">
    <property type="entry name" value="Cyt_c-like_dom"/>
</dbReference>
<evidence type="ECO:0000313" key="7">
    <source>
        <dbReference type="EMBL" id="QEG24384.1"/>
    </source>
</evidence>
<dbReference type="InterPro" id="IPR011429">
    <property type="entry name" value="Cyt_c_Planctomycete-type"/>
</dbReference>
<evidence type="ECO:0000256" key="5">
    <source>
        <dbReference type="SAM" id="MobiDB-lite"/>
    </source>
</evidence>
<dbReference type="PROSITE" id="PS51007">
    <property type="entry name" value="CYTC"/>
    <property type="match status" value="1"/>
</dbReference>
<evidence type="ECO:0000256" key="4">
    <source>
        <dbReference type="PROSITE-ProRule" id="PRU00433"/>
    </source>
</evidence>
<protein>
    <submittedName>
        <fullName evidence="7">Planctomycete cytochrome C</fullName>
    </submittedName>
</protein>
<evidence type="ECO:0000313" key="8">
    <source>
        <dbReference type="Proteomes" id="UP000322214"/>
    </source>
</evidence>
<name>A0A5B9PDJ3_9BACT</name>
<dbReference type="PANTHER" id="PTHR35889:SF3">
    <property type="entry name" value="F-BOX DOMAIN-CONTAINING PROTEIN"/>
    <property type="match status" value="1"/>
</dbReference>
<keyword evidence="3 4" id="KW-0408">Iron</keyword>
<dbReference type="OrthoDB" id="9809746at2"/>
<evidence type="ECO:0000256" key="2">
    <source>
        <dbReference type="ARBA" id="ARBA00022723"/>
    </source>
</evidence>
<dbReference type="SUPFAM" id="SSF46626">
    <property type="entry name" value="Cytochrome c"/>
    <property type="match status" value="1"/>
</dbReference>
<dbReference type="AlphaFoldDB" id="A0A5B9PDJ3"/>